<accession>A0A9W7KT33</accession>
<gene>
    <name evidence="2" type="ORF">TrVE_jg4002</name>
</gene>
<comment type="caution">
    <text evidence="2">The sequence shown here is derived from an EMBL/GenBank/DDBJ whole genome shotgun (WGS) entry which is preliminary data.</text>
</comment>
<proteinExistence type="predicted"/>
<dbReference type="SMART" id="SM00228">
    <property type="entry name" value="PDZ"/>
    <property type="match status" value="1"/>
</dbReference>
<organism evidence="2 3">
    <name type="scientific">Triparma verrucosa</name>
    <dbReference type="NCBI Taxonomy" id="1606542"/>
    <lineage>
        <taxon>Eukaryota</taxon>
        <taxon>Sar</taxon>
        <taxon>Stramenopiles</taxon>
        <taxon>Ochrophyta</taxon>
        <taxon>Bolidophyceae</taxon>
        <taxon>Parmales</taxon>
        <taxon>Triparmaceae</taxon>
        <taxon>Triparma</taxon>
    </lineage>
</organism>
<protein>
    <recommendedName>
        <fullName evidence="1">PDZ domain-containing protein</fullName>
    </recommendedName>
</protein>
<name>A0A9W7KT33_9STRA</name>
<dbReference type="AlphaFoldDB" id="A0A9W7KT33"/>
<evidence type="ECO:0000259" key="1">
    <source>
        <dbReference type="SMART" id="SM00228"/>
    </source>
</evidence>
<evidence type="ECO:0000313" key="2">
    <source>
        <dbReference type="EMBL" id="GMI10489.1"/>
    </source>
</evidence>
<evidence type="ECO:0000313" key="3">
    <source>
        <dbReference type="Proteomes" id="UP001165160"/>
    </source>
</evidence>
<dbReference type="Gene3D" id="2.30.42.10">
    <property type="match status" value="1"/>
</dbReference>
<dbReference type="InterPro" id="IPR036034">
    <property type="entry name" value="PDZ_sf"/>
</dbReference>
<dbReference type="PROSITE" id="PS50096">
    <property type="entry name" value="IQ"/>
    <property type="match status" value="1"/>
</dbReference>
<sequence>MSISPPPSWLTPSNSFLTLTPRFDDLFLSTLFPSHILPFLRTQITHPTSRQIVFEVIGQKLVREYFGEEEDKPWILEKPYMREEEKRVLIEEFRKSLTSYMLQSCASSSFLTCSEVESFRQTLRQSYINELNSFKTSKKLTQTLKDDKRNRARTGSNITFRSKNNLFECYDEVGAGIVSILDGSAFLKDPKDIPLNVKDYFCGEGYMATVEAEVFKRLEGRWWPKGIRRKLYLGRLGGGGDRYRTVIFNAAQEKNIEDPRRTRIDFMLSHALRNAIGESMEGEGDADTFERARMVGNMFYTMTGKNSLQMAYTLLPFTWQFKEVDEWEMTGIFGEFFSKYMSLPTSEVAAAAQSLLRSLDPLLHAHLGETFVKNRPASEAQHEVSFNSGEKKIEALFREMIDICFVSLLNPTQLAFVWDHNFLYGWRNSCCALFCVDILILQRQKLMYFEGDIVGCLKKLRQNRNHILTSQLMERFKYYREKGLIPSIDASTFVDDEKRGVNDGEVMGSPRTQSSKLPLLFNFHDKDYKLPEITPSGDLINRAESPRFNKLMDKYDPEIVERMGYLLMMVQENSAATNIQSLYRGKSIRLQFKEGTYWQNKTKAEEMKAKNAAVAKASLLLRRMMKGAIARRRVRKVKAERAAELKRKGLRDDTKDKAYEVVFEGEGSLGFTLRACSEENLEEAKKNGLVPGKVTMEKPLPEVSTVKEDSKAEKETIAPGDLLLSINGEVCTLKKLKKTVKKAREGGAKATFKFMRGLFVKVGNTAAIGSGAGQLAASLRDSA</sequence>
<dbReference type="EMBL" id="BRXX01000417">
    <property type="protein sequence ID" value="GMI10489.1"/>
    <property type="molecule type" value="Genomic_DNA"/>
</dbReference>
<feature type="domain" description="PDZ" evidence="1">
    <location>
        <begin position="667"/>
        <end position="758"/>
    </location>
</feature>
<keyword evidence="3" id="KW-1185">Reference proteome</keyword>
<dbReference type="SUPFAM" id="SSF50156">
    <property type="entry name" value="PDZ domain-like"/>
    <property type="match status" value="1"/>
</dbReference>
<dbReference type="Proteomes" id="UP001165160">
    <property type="component" value="Unassembled WGS sequence"/>
</dbReference>
<dbReference type="InterPro" id="IPR001478">
    <property type="entry name" value="PDZ"/>
</dbReference>
<reference evidence="3" key="1">
    <citation type="journal article" date="2023" name="Commun. Biol.">
        <title>Genome analysis of Parmales, the sister group of diatoms, reveals the evolutionary specialization of diatoms from phago-mixotrophs to photoautotrophs.</title>
        <authorList>
            <person name="Ban H."/>
            <person name="Sato S."/>
            <person name="Yoshikawa S."/>
            <person name="Yamada K."/>
            <person name="Nakamura Y."/>
            <person name="Ichinomiya M."/>
            <person name="Sato N."/>
            <person name="Blanc-Mathieu R."/>
            <person name="Endo H."/>
            <person name="Kuwata A."/>
            <person name="Ogata H."/>
        </authorList>
    </citation>
    <scope>NUCLEOTIDE SEQUENCE [LARGE SCALE GENOMIC DNA]</scope>
    <source>
        <strain evidence="3">NIES 3699</strain>
    </source>
</reference>